<comment type="caution">
    <text evidence="2">The sequence shown here is derived from an EMBL/GenBank/DDBJ whole genome shotgun (WGS) entry which is preliminary data.</text>
</comment>
<keyword evidence="1" id="KW-0732">Signal</keyword>
<dbReference type="AlphaFoldDB" id="A0A9P5U9K8"/>
<sequence length="213" mass="23581">MRSFVLLLLSLAPLLCSIMTGIHAMPTPEDSEDFTDCGSLSEGLHARAPGRAGVMSATLEKAIEYLKTKAALTDTPIYWVGRNNGKAALPAAKQLMLKKEIVGAKAFTALELIEEIKKHYGPTFTTTGWKKFPDWQEFCETYTERVKPDTKKAFLVYGPQYKINNIIWPYEWAKLLANGNVEYVEAWEIGADGSLPPNGIEIKASKIGSPVKE</sequence>
<evidence type="ECO:0000256" key="1">
    <source>
        <dbReference type="SAM" id="SignalP"/>
    </source>
</evidence>
<evidence type="ECO:0000313" key="3">
    <source>
        <dbReference type="Proteomes" id="UP000772434"/>
    </source>
</evidence>
<organism evidence="2 3">
    <name type="scientific">Rhodocollybia butyracea</name>
    <dbReference type="NCBI Taxonomy" id="206335"/>
    <lineage>
        <taxon>Eukaryota</taxon>
        <taxon>Fungi</taxon>
        <taxon>Dikarya</taxon>
        <taxon>Basidiomycota</taxon>
        <taxon>Agaricomycotina</taxon>
        <taxon>Agaricomycetes</taxon>
        <taxon>Agaricomycetidae</taxon>
        <taxon>Agaricales</taxon>
        <taxon>Marasmiineae</taxon>
        <taxon>Omphalotaceae</taxon>
        <taxon>Rhodocollybia</taxon>
    </lineage>
</organism>
<accession>A0A9P5U9K8</accession>
<gene>
    <name evidence="2" type="ORF">BDP27DRAFT_1321035</name>
</gene>
<dbReference type="EMBL" id="JADNRY010000027">
    <property type="protein sequence ID" value="KAF9072075.1"/>
    <property type="molecule type" value="Genomic_DNA"/>
</dbReference>
<feature type="chain" id="PRO_5040309531" evidence="1">
    <location>
        <begin position="25"/>
        <end position="213"/>
    </location>
</feature>
<reference evidence="2" key="1">
    <citation type="submission" date="2020-11" db="EMBL/GenBank/DDBJ databases">
        <authorList>
            <consortium name="DOE Joint Genome Institute"/>
            <person name="Ahrendt S."/>
            <person name="Riley R."/>
            <person name="Andreopoulos W."/>
            <person name="Labutti K."/>
            <person name="Pangilinan J."/>
            <person name="Ruiz-Duenas F.J."/>
            <person name="Barrasa J.M."/>
            <person name="Sanchez-Garcia M."/>
            <person name="Camarero S."/>
            <person name="Miyauchi S."/>
            <person name="Serrano A."/>
            <person name="Linde D."/>
            <person name="Babiker R."/>
            <person name="Drula E."/>
            <person name="Ayuso-Fernandez I."/>
            <person name="Pacheco R."/>
            <person name="Padilla G."/>
            <person name="Ferreira P."/>
            <person name="Barriuso J."/>
            <person name="Kellner H."/>
            <person name="Castanera R."/>
            <person name="Alfaro M."/>
            <person name="Ramirez L."/>
            <person name="Pisabarro A.G."/>
            <person name="Kuo A."/>
            <person name="Tritt A."/>
            <person name="Lipzen A."/>
            <person name="He G."/>
            <person name="Yan M."/>
            <person name="Ng V."/>
            <person name="Cullen D."/>
            <person name="Martin F."/>
            <person name="Rosso M.-N."/>
            <person name="Henrissat B."/>
            <person name="Hibbett D."/>
            <person name="Martinez A.T."/>
            <person name="Grigoriev I.V."/>
        </authorList>
    </citation>
    <scope>NUCLEOTIDE SEQUENCE</scope>
    <source>
        <strain evidence="2">AH 40177</strain>
    </source>
</reference>
<evidence type="ECO:0000313" key="2">
    <source>
        <dbReference type="EMBL" id="KAF9072075.1"/>
    </source>
</evidence>
<protein>
    <submittedName>
        <fullName evidence="2">Uncharacterized protein</fullName>
    </submittedName>
</protein>
<proteinExistence type="predicted"/>
<dbReference type="Proteomes" id="UP000772434">
    <property type="component" value="Unassembled WGS sequence"/>
</dbReference>
<name>A0A9P5U9K8_9AGAR</name>
<feature type="signal peptide" evidence="1">
    <location>
        <begin position="1"/>
        <end position="24"/>
    </location>
</feature>
<keyword evidence="3" id="KW-1185">Reference proteome</keyword>